<protein>
    <submittedName>
        <fullName evidence="1">Uncharacterized protein</fullName>
    </submittedName>
</protein>
<comment type="caution">
    <text evidence="1">The sequence shown here is derived from an EMBL/GenBank/DDBJ whole genome shotgun (WGS) entry which is preliminary data.</text>
</comment>
<reference evidence="1 2" key="2">
    <citation type="journal article" date="2022" name="Mol. Ecol. Resour.">
        <title>The genomes of chicory, endive, great burdock and yacon provide insights into Asteraceae paleo-polyploidization history and plant inulin production.</title>
        <authorList>
            <person name="Fan W."/>
            <person name="Wang S."/>
            <person name="Wang H."/>
            <person name="Wang A."/>
            <person name="Jiang F."/>
            <person name="Liu H."/>
            <person name="Zhao H."/>
            <person name="Xu D."/>
            <person name="Zhang Y."/>
        </authorList>
    </citation>
    <scope>NUCLEOTIDE SEQUENCE [LARGE SCALE GENOMIC DNA]</scope>
    <source>
        <strain evidence="2">cv. Punajuju</strain>
        <tissue evidence="1">Leaves</tissue>
    </source>
</reference>
<keyword evidence="2" id="KW-1185">Reference proteome</keyword>
<sequence length="199" mass="21330">MPASRDTITHQLQIIILSRFMNLGLGSSVGSRRVGNAPGQGFQKGAVQGGGFPNSRISRFLLPASEGAYIIHLLLEELETDQWPVAPSNRSLRCTRVALSVAAGLLRACMPGTGARIVALVGGPCTEGPGSIVSKDLSNPVRSHKDLYIHDTFMILGVFSFIILTTYSCLISEDSYKKNVSKSGLKLLIRGNVGVFIDD</sequence>
<dbReference type="Proteomes" id="UP001055811">
    <property type="component" value="Linkage Group LG07"/>
</dbReference>
<proteinExistence type="predicted"/>
<organism evidence="1 2">
    <name type="scientific">Cichorium intybus</name>
    <name type="common">Chicory</name>
    <dbReference type="NCBI Taxonomy" id="13427"/>
    <lineage>
        <taxon>Eukaryota</taxon>
        <taxon>Viridiplantae</taxon>
        <taxon>Streptophyta</taxon>
        <taxon>Embryophyta</taxon>
        <taxon>Tracheophyta</taxon>
        <taxon>Spermatophyta</taxon>
        <taxon>Magnoliopsida</taxon>
        <taxon>eudicotyledons</taxon>
        <taxon>Gunneridae</taxon>
        <taxon>Pentapetalae</taxon>
        <taxon>asterids</taxon>
        <taxon>campanulids</taxon>
        <taxon>Asterales</taxon>
        <taxon>Asteraceae</taxon>
        <taxon>Cichorioideae</taxon>
        <taxon>Cichorieae</taxon>
        <taxon>Cichoriinae</taxon>
        <taxon>Cichorium</taxon>
    </lineage>
</organism>
<evidence type="ECO:0000313" key="1">
    <source>
        <dbReference type="EMBL" id="KAI3708550.1"/>
    </source>
</evidence>
<name>A0ACB9AJD7_CICIN</name>
<gene>
    <name evidence="1" type="ORF">L2E82_37771</name>
</gene>
<evidence type="ECO:0000313" key="2">
    <source>
        <dbReference type="Proteomes" id="UP001055811"/>
    </source>
</evidence>
<dbReference type="EMBL" id="CM042015">
    <property type="protein sequence ID" value="KAI3708550.1"/>
    <property type="molecule type" value="Genomic_DNA"/>
</dbReference>
<reference evidence="2" key="1">
    <citation type="journal article" date="2022" name="Mol. Ecol. Resour.">
        <title>The genomes of chicory, endive, great burdock and yacon provide insights into Asteraceae palaeo-polyploidization history and plant inulin production.</title>
        <authorList>
            <person name="Fan W."/>
            <person name="Wang S."/>
            <person name="Wang H."/>
            <person name="Wang A."/>
            <person name="Jiang F."/>
            <person name="Liu H."/>
            <person name="Zhao H."/>
            <person name="Xu D."/>
            <person name="Zhang Y."/>
        </authorList>
    </citation>
    <scope>NUCLEOTIDE SEQUENCE [LARGE SCALE GENOMIC DNA]</scope>
    <source>
        <strain evidence="2">cv. Punajuju</strain>
    </source>
</reference>
<accession>A0ACB9AJD7</accession>